<accession>A0A2P6NWD9</accession>
<gene>
    <name evidence="1" type="ORF">PROFUN_03380</name>
</gene>
<dbReference type="AlphaFoldDB" id="A0A2P6NWD9"/>
<proteinExistence type="predicted"/>
<dbReference type="InParanoid" id="A0A2P6NWD9"/>
<keyword evidence="2" id="KW-1185">Reference proteome</keyword>
<name>A0A2P6NWD9_9EUKA</name>
<protein>
    <submittedName>
        <fullName evidence="1">Uncharacterized protein</fullName>
    </submittedName>
</protein>
<comment type="caution">
    <text evidence="1">The sequence shown here is derived from an EMBL/GenBank/DDBJ whole genome shotgun (WGS) entry which is preliminary data.</text>
</comment>
<dbReference type="EMBL" id="MDYQ01000012">
    <property type="protein sequence ID" value="PRP88271.1"/>
    <property type="molecule type" value="Genomic_DNA"/>
</dbReference>
<sequence length="87" mass="10220">MEQWGIPRRSMENWEPWILPAEFERKSAHCCYHEDGSQMEWISTIDIRERCESHVSSCRLMLVAWPDRVGDTSAVTVIHSSISVKNW</sequence>
<evidence type="ECO:0000313" key="2">
    <source>
        <dbReference type="Proteomes" id="UP000241769"/>
    </source>
</evidence>
<organism evidence="1 2">
    <name type="scientific">Planoprotostelium fungivorum</name>
    <dbReference type="NCBI Taxonomy" id="1890364"/>
    <lineage>
        <taxon>Eukaryota</taxon>
        <taxon>Amoebozoa</taxon>
        <taxon>Evosea</taxon>
        <taxon>Variosea</taxon>
        <taxon>Cavosteliida</taxon>
        <taxon>Cavosteliaceae</taxon>
        <taxon>Planoprotostelium</taxon>
    </lineage>
</organism>
<evidence type="ECO:0000313" key="1">
    <source>
        <dbReference type="EMBL" id="PRP88271.1"/>
    </source>
</evidence>
<dbReference type="Proteomes" id="UP000241769">
    <property type="component" value="Unassembled WGS sequence"/>
</dbReference>
<reference evidence="1 2" key="1">
    <citation type="journal article" date="2018" name="Genome Biol. Evol.">
        <title>Multiple Roots of Fruiting Body Formation in Amoebozoa.</title>
        <authorList>
            <person name="Hillmann F."/>
            <person name="Forbes G."/>
            <person name="Novohradska S."/>
            <person name="Ferling I."/>
            <person name="Riege K."/>
            <person name="Groth M."/>
            <person name="Westermann M."/>
            <person name="Marz M."/>
            <person name="Spaller T."/>
            <person name="Winckler T."/>
            <person name="Schaap P."/>
            <person name="Glockner G."/>
        </authorList>
    </citation>
    <scope>NUCLEOTIDE SEQUENCE [LARGE SCALE GENOMIC DNA]</scope>
    <source>
        <strain evidence="1 2">Jena</strain>
    </source>
</reference>